<dbReference type="AlphaFoldDB" id="A0AAD2JUB2"/>
<gene>
    <name evidence="1" type="ORF">MYCIT1_LOCUS843</name>
</gene>
<dbReference type="PANTHER" id="PTHR38699">
    <property type="entry name" value="CHROMOSOME 1, WHOLE GENOME SHOTGUN SEQUENCE"/>
    <property type="match status" value="1"/>
</dbReference>
<keyword evidence="2" id="KW-1185">Reference proteome</keyword>
<dbReference type="GO" id="GO:0140580">
    <property type="term" value="F:mitochondrion autophagosome adaptor activity"/>
    <property type="evidence" value="ECO:0007669"/>
    <property type="project" value="InterPro"/>
</dbReference>
<dbReference type="Proteomes" id="UP001295794">
    <property type="component" value="Unassembled WGS sequence"/>
</dbReference>
<dbReference type="PANTHER" id="PTHR38699:SF1">
    <property type="entry name" value="MITOPHAGY RECEPTOR ATG43"/>
    <property type="match status" value="1"/>
</dbReference>
<dbReference type="EMBL" id="CAVNYO010000012">
    <property type="protein sequence ID" value="CAK5262270.1"/>
    <property type="molecule type" value="Genomic_DNA"/>
</dbReference>
<feature type="non-terminal residue" evidence="1">
    <location>
        <position position="121"/>
    </location>
</feature>
<sequence>SRQMAAHLPLPIPDLRFEQSFLKSVRQHYRVVSAPEEKTESKALALQIEWPSIAWITLKSQVLSPFVQGAVLAILGTFFEPARALLPSMQRLRLQPEGGMVRWLRTWVKSVGVTSGVRNPN</sequence>
<evidence type="ECO:0000313" key="1">
    <source>
        <dbReference type="EMBL" id="CAK5262270.1"/>
    </source>
</evidence>
<evidence type="ECO:0000313" key="2">
    <source>
        <dbReference type="Proteomes" id="UP001295794"/>
    </source>
</evidence>
<comment type="caution">
    <text evidence="1">The sequence shown here is derived from an EMBL/GenBank/DDBJ whole genome shotgun (WGS) entry which is preliminary data.</text>
</comment>
<dbReference type="InterPro" id="IPR013898">
    <property type="entry name" value="Atg43"/>
</dbReference>
<reference evidence="1" key="1">
    <citation type="submission" date="2023-11" db="EMBL/GenBank/DDBJ databases">
        <authorList>
            <person name="De Vega J J."/>
            <person name="De Vega J J."/>
        </authorList>
    </citation>
    <scope>NUCLEOTIDE SEQUENCE</scope>
</reference>
<organism evidence="1 2">
    <name type="scientific">Mycena citricolor</name>
    <dbReference type="NCBI Taxonomy" id="2018698"/>
    <lineage>
        <taxon>Eukaryota</taxon>
        <taxon>Fungi</taxon>
        <taxon>Dikarya</taxon>
        <taxon>Basidiomycota</taxon>
        <taxon>Agaricomycotina</taxon>
        <taxon>Agaricomycetes</taxon>
        <taxon>Agaricomycetidae</taxon>
        <taxon>Agaricales</taxon>
        <taxon>Marasmiineae</taxon>
        <taxon>Mycenaceae</taxon>
        <taxon>Mycena</taxon>
    </lineage>
</organism>
<dbReference type="Pfam" id="PF08589">
    <property type="entry name" value="ATG43"/>
    <property type="match status" value="1"/>
</dbReference>
<proteinExistence type="predicted"/>
<name>A0AAD2JUB2_9AGAR</name>
<protein>
    <submittedName>
        <fullName evidence="1">Uncharacterized protein</fullName>
    </submittedName>
</protein>
<accession>A0AAD2JUB2</accession>
<dbReference type="GO" id="GO:0000423">
    <property type="term" value="P:mitophagy"/>
    <property type="evidence" value="ECO:0007669"/>
    <property type="project" value="InterPro"/>
</dbReference>